<sequence length="39" mass="4491">EAEAKNIALHRQRVKSYIEGKEVLKTIYVPGRLVNLVVR</sequence>
<organism evidence="1">
    <name type="scientific">marine sediment metagenome</name>
    <dbReference type="NCBI Taxonomy" id="412755"/>
    <lineage>
        <taxon>unclassified sequences</taxon>
        <taxon>metagenomes</taxon>
        <taxon>ecological metagenomes</taxon>
    </lineage>
</organism>
<reference evidence="1" key="1">
    <citation type="journal article" date="2014" name="Front. Microbiol.">
        <title>High frequency of phylogenetically diverse reductive dehalogenase-homologous genes in deep subseafloor sedimentary metagenomes.</title>
        <authorList>
            <person name="Kawai M."/>
            <person name="Futagami T."/>
            <person name="Toyoda A."/>
            <person name="Takaki Y."/>
            <person name="Nishi S."/>
            <person name="Hori S."/>
            <person name="Arai W."/>
            <person name="Tsubouchi T."/>
            <person name="Morono Y."/>
            <person name="Uchiyama I."/>
            <person name="Ito T."/>
            <person name="Fujiyama A."/>
            <person name="Inagaki F."/>
            <person name="Takami H."/>
        </authorList>
    </citation>
    <scope>NUCLEOTIDE SEQUENCE</scope>
    <source>
        <strain evidence="1">Expedition CK06-06</strain>
    </source>
</reference>
<dbReference type="EMBL" id="BARV01035352">
    <property type="protein sequence ID" value="GAI56380.1"/>
    <property type="molecule type" value="Genomic_DNA"/>
</dbReference>
<gene>
    <name evidence="1" type="ORF">S06H3_55182</name>
</gene>
<accession>X1QZV0</accession>
<dbReference type="AlphaFoldDB" id="X1QZV0"/>
<feature type="non-terminal residue" evidence="1">
    <location>
        <position position="1"/>
    </location>
</feature>
<protein>
    <submittedName>
        <fullName evidence="1">Uncharacterized protein</fullName>
    </submittedName>
</protein>
<evidence type="ECO:0000313" key="1">
    <source>
        <dbReference type="EMBL" id="GAI56380.1"/>
    </source>
</evidence>
<name>X1QZV0_9ZZZZ</name>
<dbReference type="Gene3D" id="3.10.20.590">
    <property type="match status" value="1"/>
</dbReference>
<proteinExistence type="predicted"/>
<comment type="caution">
    <text evidence="1">The sequence shown here is derived from an EMBL/GenBank/DDBJ whole genome shotgun (WGS) entry which is preliminary data.</text>
</comment>